<accession>A0A2S9JXS0</accession>
<gene>
    <name evidence="2" type="ORF">C5750_03105</name>
</gene>
<protein>
    <submittedName>
        <fullName evidence="2">Uncharacterized protein</fullName>
    </submittedName>
</protein>
<evidence type="ECO:0000313" key="2">
    <source>
        <dbReference type="EMBL" id="PRD58141.1"/>
    </source>
</evidence>
<organism evidence="2 3">
    <name type="scientific">Phyllobacterium myrsinacearum</name>
    <dbReference type="NCBI Taxonomy" id="28101"/>
    <lineage>
        <taxon>Bacteria</taxon>
        <taxon>Pseudomonadati</taxon>
        <taxon>Pseudomonadota</taxon>
        <taxon>Alphaproteobacteria</taxon>
        <taxon>Hyphomicrobiales</taxon>
        <taxon>Phyllobacteriaceae</taxon>
        <taxon>Phyllobacterium</taxon>
    </lineage>
</organism>
<reference evidence="2 3" key="1">
    <citation type="submission" date="2018-02" db="EMBL/GenBank/DDBJ databases">
        <title>The draft genome of Phyllobacterium myrsinacearum DSM5892.</title>
        <authorList>
            <person name="Li L."/>
            <person name="Liu L."/>
            <person name="Zhang X."/>
            <person name="Wang T."/>
        </authorList>
    </citation>
    <scope>NUCLEOTIDE SEQUENCE [LARGE SCALE GENOMIC DNA]</scope>
    <source>
        <strain evidence="2 3">DSM 5892</strain>
    </source>
</reference>
<dbReference type="OrthoDB" id="8117308at2"/>
<comment type="caution">
    <text evidence="2">The sequence shown here is derived from an EMBL/GenBank/DDBJ whole genome shotgun (WGS) entry which is preliminary data.</text>
</comment>
<name>A0A2S9JXS0_9HYPH</name>
<dbReference type="AlphaFoldDB" id="A0A2S9JXS0"/>
<feature type="transmembrane region" description="Helical" evidence="1">
    <location>
        <begin position="20"/>
        <end position="43"/>
    </location>
</feature>
<proteinExistence type="predicted"/>
<dbReference type="Proteomes" id="UP000238563">
    <property type="component" value="Unassembled WGS sequence"/>
</dbReference>
<sequence>MDNYNFWSNLLDTFQSSPDWIKALWLIVPPAFLLALVALTLRFRIESRKVERRFDGELVYSIHRDAGNQLHVVSHLKPAGHNPSLLFLDQGDGDAFEHPQVEPPSENR</sequence>
<keyword evidence="3" id="KW-1185">Reference proteome</keyword>
<dbReference type="EMBL" id="PVBT01000001">
    <property type="protein sequence ID" value="PRD58141.1"/>
    <property type="molecule type" value="Genomic_DNA"/>
</dbReference>
<keyword evidence="1" id="KW-0812">Transmembrane</keyword>
<keyword evidence="1" id="KW-0472">Membrane</keyword>
<dbReference type="RefSeq" id="WP_105732381.1">
    <property type="nucleotide sequence ID" value="NZ_PVBT01000001.1"/>
</dbReference>
<keyword evidence="1" id="KW-1133">Transmembrane helix</keyword>
<evidence type="ECO:0000256" key="1">
    <source>
        <dbReference type="SAM" id="Phobius"/>
    </source>
</evidence>
<evidence type="ECO:0000313" key="3">
    <source>
        <dbReference type="Proteomes" id="UP000238563"/>
    </source>
</evidence>